<feature type="compositionally biased region" description="Low complexity" evidence="1">
    <location>
        <begin position="906"/>
        <end position="916"/>
    </location>
</feature>
<feature type="compositionally biased region" description="Basic residues" evidence="1">
    <location>
        <begin position="801"/>
        <end position="812"/>
    </location>
</feature>
<feature type="compositionally biased region" description="Low complexity" evidence="1">
    <location>
        <begin position="391"/>
        <end position="410"/>
    </location>
</feature>
<dbReference type="PROSITE" id="PS00109">
    <property type="entry name" value="PROTEIN_KINASE_TYR"/>
    <property type="match status" value="1"/>
</dbReference>
<name>A0AAD3HRS7_9CHLO</name>
<feature type="region of interest" description="Disordered" evidence="1">
    <location>
        <begin position="386"/>
        <end position="421"/>
    </location>
</feature>
<dbReference type="InterPro" id="IPR051681">
    <property type="entry name" value="Ser/Thr_Kinases-Pseudokinases"/>
</dbReference>
<feature type="compositionally biased region" description="Low complexity" evidence="1">
    <location>
        <begin position="1236"/>
        <end position="1250"/>
    </location>
</feature>
<feature type="region of interest" description="Disordered" evidence="1">
    <location>
        <begin position="1466"/>
        <end position="1492"/>
    </location>
</feature>
<feature type="compositionally biased region" description="Polar residues" evidence="1">
    <location>
        <begin position="1936"/>
        <end position="1946"/>
    </location>
</feature>
<organism evidence="3 4">
    <name type="scientific">Astrephomene gubernaculifera</name>
    <dbReference type="NCBI Taxonomy" id="47775"/>
    <lineage>
        <taxon>Eukaryota</taxon>
        <taxon>Viridiplantae</taxon>
        <taxon>Chlorophyta</taxon>
        <taxon>core chlorophytes</taxon>
        <taxon>Chlorophyceae</taxon>
        <taxon>CS clade</taxon>
        <taxon>Chlamydomonadales</taxon>
        <taxon>Astrephomenaceae</taxon>
        <taxon>Astrephomene</taxon>
    </lineage>
</organism>
<feature type="compositionally biased region" description="Low complexity" evidence="1">
    <location>
        <begin position="1575"/>
        <end position="1596"/>
    </location>
</feature>
<dbReference type="Pfam" id="PF07714">
    <property type="entry name" value="PK_Tyr_Ser-Thr"/>
    <property type="match status" value="2"/>
</dbReference>
<feature type="region of interest" description="Disordered" evidence="1">
    <location>
        <begin position="1566"/>
        <end position="1621"/>
    </location>
</feature>
<protein>
    <recommendedName>
        <fullName evidence="2">Serine-threonine/tyrosine-protein kinase catalytic domain-containing protein</fullName>
    </recommendedName>
</protein>
<feature type="compositionally biased region" description="Low complexity" evidence="1">
    <location>
        <begin position="1947"/>
        <end position="1966"/>
    </location>
</feature>
<dbReference type="InterPro" id="IPR001245">
    <property type="entry name" value="Ser-Thr/Tyr_kinase_cat_dom"/>
</dbReference>
<feature type="domain" description="Serine-threonine/tyrosine-protein kinase catalytic" evidence="2">
    <location>
        <begin position="921"/>
        <end position="959"/>
    </location>
</feature>
<feature type="region of interest" description="Disordered" evidence="1">
    <location>
        <begin position="1431"/>
        <end position="1452"/>
    </location>
</feature>
<dbReference type="InterPro" id="IPR011009">
    <property type="entry name" value="Kinase-like_dom_sf"/>
</dbReference>
<feature type="domain" description="Serine-threonine/tyrosine-protein kinase catalytic" evidence="2">
    <location>
        <begin position="1679"/>
        <end position="1772"/>
    </location>
</feature>
<accession>A0AAD3HRS7</accession>
<dbReference type="PANTHER" id="PTHR44329:SF289">
    <property type="entry name" value="SERINE_THREONINE-PROTEIN KINASE VIK"/>
    <property type="match status" value="1"/>
</dbReference>
<feature type="compositionally biased region" description="Pro residues" evidence="1">
    <location>
        <begin position="1435"/>
        <end position="1446"/>
    </location>
</feature>
<gene>
    <name evidence="3" type="ORF">Agub_g13732</name>
</gene>
<feature type="compositionally biased region" description="Polar residues" evidence="1">
    <location>
        <begin position="553"/>
        <end position="573"/>
    </location>
</feature>
<dbReference type="SUPFAM" id="SSF56112">
    <property type="entry name" value="Protein kinase-like (PK-like)"/>
    <property type="match status" value="2"/>
</dbReference>
<feature type="compositionally biased region" description="Gly residues" evidence="1">
    <location>
        <begin position="1364"/>
        <end position="1374"/>
    </location>
</feature>
<feature type="region of interest" description="Disordered" evidence="1">
    <location>
        <begin position="1936"/>
        <end position="2005"/>
    </location>
</feature>
<sequence>MVSSALKDEARHGHNLHNLCAPQKTCSSFVRLISLLFGILLVRLCATHSVTVTPGDLLEALARAHARAEAEAQPYESKMVVKVISSTSPAHIGGVAFTGTRSLTLHRSAHLIGVTSPSNPDINWQGRQGRIQTADSRSVLQRHVVLPAGVRLDIEGLTVVSLHIGQGREPDGNLASLVAGWLLDKRSQGTLTLADVVLEFASCEANGFSSLVQAPALSVTGKESHQGGAAKFTTSMLHAGKPAAGADPSVLSSSSSDGSSAFAQPGITRADLLPDPARPQTFPASQGGLSHLRGTPSSGGQHLHLSSARSNPEPEHLSTSNLKHASDVLETTLGPGRPSPLSLGTTATSSYLIEDLQLQLPSDGGHGFATVLLHNTQVRCNMPTHVHMTSDDSASDSGSSDSGSSDSGSSDSGGGTDATKGSASAAAATAASSDSVPSSYRRRRLLAAVSGQWPRGRNTAGGSGGAGAAAAAAAGLLQGEVLAAEAAGTSGAGASGRGRGSLAGGFWGQQFVAVALMLVVVGGVWLRRLLSCACMAPPKAAAPSSPDAHQRAEQQAGSRPMGKTSTTVFARSSQNHTLSALSRFSAQLRKGEDGSFSRTGALRGAGGAGAGGADGNNAADGSFAGGGGGGGAHPLSAAAAVLPPQLLKDLSELKSGGQQGRLATSLHGLWQQQQRVVVKVMSHGEECCFMLEQVGEVWTRLTHPNIVACFAAETLPATSLAAVPADVAQLLPKPVDPVDPSPSSSSLLLTWLVLERCENGSLASLLALRHQQQLQARKAAAAADSGAGGDGKHVASHLARRLGRFSRGRRRSSQPSETHGSVGEAAPGMVHPHGPPPAPTAFPAAITSRPSAEESELPPPPLALPAAGVPVMSSQGQGQLSASLLKPPQQQQQQHAAGDRGGSPGSSGSEEGGESALPGLLPVVEVLSIAHDVASGLAYLHSLDLCHGDVRAENVLLQTLVLPSGARSASALGDYQHQHSGDGRMAITSAADEARNAGSGNAGDGAVMGINGGSIAAAAGVSTVKMVGMQYYEGGMVPLDAAAVGRNRRDDEALALAYGRASVSDMTDMSGVYGGSGGVGVGPRQTVSNNSSYACTLQGSSTVPESSVGHPWSSSLRNLNGFMPSTYASTAMGIAPPHGVGVSAMRGSGAPVSSGFDTVSMDERMMPAGSLNLNGGMPGSSGYDSQLGFGASGFGRRGVGNATSAYGGNGGGSRSQLSIGASSGNGCSSAHRGMQGAAAAEVPGGAASAGMQTDGNPRNPSSSSGAPPLSPSSAAVAALARGFGGGSYQPLAAACSLPVGALSNGPYSSRRQSTSSLSPFTTSAQLLNGCNEAPPCKAPSNLAAWPESPLEGRHVASSSTVMFGSGGGGGGGAAGTESPTDVGGGGGRSVTGYTRALSSGLPSFRRFPAVGGLRSALAGPEPLPAAAAVATTVPRPSPLPQPPPPSSSDSPRSAVVIAAAVAANSVRRASDAPAPDTPTAPRRPPPLSLEPLTGEVICASGPLTSAATAAADAVIASPQCITVQISPANSGMLPSPRESITTTTAAAAAAGAATAATSAATVVHDSALPSTDPGALSGAPSTPTTPATLSPVPGNSSSGGGIGAGSRSRPSSLSTAAGCIPTHQGRRCSAPPVVSLPVIRRVAKLSDPWLSLARMPADCAGGPWLPEAAAAVGATSGADVSHLPPELLLSGRLHPSSDVYSLAILLWRMLSSTGEAPYGKLQPAEVSYKVVACGMRPAFSPAVPEPLRRLVEDCWQSDPAARPTVPQVLQRLTELQAQAPLLQRQWRERHALFGAVSTVPISAVAVLPLHGEQNDVAARWAEAAGIRLLRTSASFGGGGGAVGGGGGGSSASATTSFRGGEGSGHTSFVRASSLHGTSGTYAGGLSYQSGGFSGAAACVNNGNGSGSAAHLYQQPHPPTPPPLSGFAGLHAHASQFSELSNHSRAASDSQHQQPQSQPPQRNSSTSNHHQPNGAHRTSQSNYQSVSPFQGHLPHQSSRRTLAELA</sequence>
<feature type="compositionally biased region" description="Polar residues" evidence="1">
    <location>
        <begin position="1214"/>
        <end position="1228"/>
    </location>
</feature>
<dbReference type="InterPro" id="IPR008266">
    <property type="entry name" value="Tyr_kinase_AS"/>
</dbReference>
<dbReference type="GO" id="GO:0004674">
    <property type="term" value="F:protein serine/threonine kinase activity"/>
    <property type="evidence" value="ECO:0007669"/>
    <property type="project" value="TreeGrafter"/>
</dbReference>
<feature type="compositionally biased region" description="Low complexity" evidence="1">
    <location>
        <begin position="873"/>
        <end position="894"/>
    </location>
</feature>
<evidence type="ECO:0000313" key="4">
    <source>
        <dbReference type="Proteomes" id="UP001054857"/>
    </source>
</evidence>
<feature type="compositionally biased region" description="Low complexity" evidence="1">
    <location>
        <begin position="249"/>
        <end position="260"/>
    </location>
</feature>
<feature type="region of interest" description="Disordered" evidence="1">
    <location>
        <begin position="1909"/>
        <end position="1928"/>
    </location>
</feature>
<feature type="region of interest" description="Disordered" evidence="1">
    <location>
        <begin position="1359"/>
        <end position="1389"/>
    </location>
</feature>
<evidence type="ECO:0000313" key="3">
    <source>
        <dbReference type="EMBL" id="GFR51439.1"/>
    </source>
</evidence>
<feature type="compositionally biased region" description="Low complexity" evidence="1">
    <location>
        <begin position="1260"/>
        <end position="1272"/>
    </location>
</feature>
<evidence type="ECO:0000256" key="1">
    <source>
        <dbReference type="SAM" id="MobiDB-lite"/>
    </source>
</evidence>
<feature type="region of interest" description="Disordered" evidence="1">
    <location>
        <begin position="240"/>
        <end position="319"/>
    </location>
</feature>
<feature type="region of interest" description="Disordered" evidence="1">
    <location>
        <begin position="1842"/>
        <end position="1868"/>
    </location>
</feature>
<proteinExistence type="predicted"/>
<dbReference type="Gene3D" id="1.10.510.10">
    <property type="entry name" value="Transferase(Phosphotransferase) domain 1"/>
    <property type="match status" value="2"/>
</dbReference>
<feature type="compositionally biased region" description="Polar residues" evidence="1">
    <location>
        <begin position="1967"/>
        <end position="1987"/>
    </location>
</feature>
<comment type="caution">
    <text evidence="3">The sequence shown here is derived from an EMBL/GenBank/DDBJ whole genome shotgun (WGS) entry which is preliminary data.</text>
</comment>
<feature type="region of interest" description="Disordered" evidence="1">
    <location>
        <begin position="1205"/>
        <end position="1272"/>
    </location>
</feature>
<keyword evidence="4" id="KW-1185">Reference proteome</keyword>
<feature type="compositionally biased region" description="Pro residues" evidence="1">
    <location>
        <begin position="1475"/>
        <end position="1488"/>
    </location>
</feature>
<dbReference type="PANTHER" id="PTHR44329">
    <property type="entry name" value="SERINE/THREONINE-PROTEIN KINASE TNNI3K-RELATED"/>
    <property type="match status" value="1"/>
</dbReference>
<reference evidence="3 4" key="1">
    <citation type="journal article" date="2021" name="Sci. Rep.">
        <title>Genome sequencing of the multicellular alga Astrephomene provides insights into convergent evolution of germ-soma differentiation.</title>
        <authorList>
            <person name="Yamashita S."/>
            <person name="Yamamoto K."/>
            <person name="Matsuzaki R."/>
            <person name="Suzuki S."/>
            <person name="Yamaguchi H."/>
            <person name="Hirooka S."/>
            <person name="Minakuchi Y."/>
            <person name="Miyagishima S."/>
            <person name="Kawachi M."/>
            <person name="Toyoda A."/>
            <person name="Nozaki H."/>
        </authorList>
    </citation>
    <scope>NUCLEOTIDE SEQUENCE [LARGE SCALE GENOMIC DNA]</scope>
    <source>
        <strain evidence="3 4">NIES-4017</strain>
    </source>
</reference>
<feature type="region of interest" description="Disordered" evidence="1">
    <location>
        <begin position="540"/>
        <end position="573"/>
    </location>
</feature>
<feature type="region of interest" description="Disordered" evidence="1">
    <location>
        <begin position="801"/>
        <end position="916"/>
    </location>
</feature>
<evidence type="ECO:0000259" key="2">
    <source>
        <dbReference type="Pfam" id="PF07714"/>
    </source>
</evidence>
<dbReference type="Proteomes" id="UP001054857">
    <property type="component" value="Unassembled WGS sequence"/>
</dbReference>
<dbReference type="EMBL" id="BMAR01000050">
    <property type="protein sequence ID" value="GFR51439.1"/>
    <property type="molecule type" value="Genomic_DNA"/>
</dbReference>